<organism evidence="2 3">
    <name type="scientific">Potamilus streckersoni</name>
    <dbReference type="NCBI Taxonomy" id="2493646"/>
    <lineage>
        <taxon>Eukaryota</taxon>
        <taxon>Metazoa</taxon>
        <taxon>Spiralia</taxon>
        <taxon>Lophotrochozoa</taxon>
        <taxon>Mollusca</taxon>
        <taxon>Bivalvia</taxon>
        <taxon>Autobranchia</taxon>
        <taxon>Heteroconchia</taxon>
        <taxon>Palaeoheterodonta</taxon>
        <taxon>Unionida</taxon>
        <taxon>Unionoidea</taxon>
        <taxon>Unionidae</taxon>
        <taxon>Ambleminae</taxon>
        <taxon>Lampsilini</taxon>
        <taxon>Potamilus</taxon>
    </lineage>
</organism>
<feature type="region of interest" description="Disordered" evidence="1">
    <location>
        <begin position="114"/>
        <end position="143"/>
    </location>
</feature>
<feature type="compositionally biased region" description="Basic and acidic residues" evidence="1">
    <location>
        <begin position="31"/>
        <end position="72"/>
    </location>
</feature>
<evidence type="ECO:0000313" key="2">
    <source>
        <dbReference type="EMBL" id="KAK3612037.1"/>
    </source>
</evidence>
<reference evidence="2" key="3">
    <citation type="submission" date="2023-05" db="EMBL/GenBank/DDBJ databases">
        <authorList>
            <person name="Smith C.H."/>
        </authorList>
    </citation>
    <scope>NUCLEOTIDE SEQUENCE</scope>
    <source>
        <strain evidence="2">CHS0354</strain>
        <tissue evidence="2">Mantle</tissue>
    </source>
</reference>
<comment type="caution">
    <text evidence="2">The sequence shown here is derived from an EMBL/GenBank/DDBJ whole genome shotgun (WGS) entry which is preliminary data.</text>
</comment>
<proteinExistence type="predicted"/>
<keyword evidence="3" id="KW-1185">Reference proteome</keyword>
<feature type="region of interest" description="Disordered" evidence="1">
    <location>
        <begin position="1"/>
        <end position="85"/>
    </location>
</feature>
<protein>
    <submittedName>
        <fullName evidence="2">Uncharacterized protein</fullName>
    </submittedName>
</protein>
<evidence type="ECO:0000313" key="3">
    <source>
        <dbReference type="Proteomes" id="UP001195483"/>
    </source>
</evidence>
<reference evidence="2" key="1">
    <citation type="journal article" date="2021" name="Genome Biol. Evol.">
        <title>A High-Quality Reference Genome for a Parasitic Bivalve with Doubly Uniparental Inheritance (Bivalvia: Unionida).</title>
        <authorList>
            <person name="Smith C.H."/>
        </authorList>
    </citation>
    <scope>NUCLEOTIDE SEQUENCE</scope>
    <source>
        <strain evidence="2">CHS0354</strain>
    </source>
</reference>
<name>A0AAE0TK99_9BIVA</name>
<reference evidence="2" key="2">
    <citation type="journal article" date="2021" name="Genome Biol. Evol.">
        <title>Developing a high-quality reference genome for a parasitic bivalve with doubly uniparental inheritance (Bivalvia: Unionida).</title>
        <authorList>
            <person name="Smith C.H."/>
        </authorList>
    </citation>
    <scope>NUCLEOTIDE SEQUENCE</scope>
    <source>
        <strain evidence="2">CHS0354</strain>
        <tissue evidence="2">Mantle</tissue>
    </source>
</reference>
<dbReference type="EMBL" id="JAEAOA010001325">
    <property type="protein sequence ID" value="KAK3612037.1"/>
    <property type="molecule type" value="Genomic_DNA"/>
</dbReference>
<accession>A0AAE0TK99</accession>
<sequence>MGEISSPIKPRQTSNPGRGLLKNNRFYALFEEDKDKEIADKQGNAKDTMEKVTGIEEGEKERKKKKEERETENSESGELNVEPDMEMDTAELDMENGNTVIDTHGTGEKEIIKQLEEIENIEESERGNPSPVDTEGEKNPLYK</sequence>
<dbReference type="AlphaFoldDB" id="A0AAE0TK99"/>
<gene>
    <name evidence="2" type="ORF">CHS0354_021716</name>
</gene>
<evidence type="ECO:0000256" key="1">
    <source>
        <dbReference type="SAM" id="MobiDB-lite"/>
    </source>
</evidence>
<dbReference type="Proteomes" id="UP001195483">
    <property type="component" value="Unassembled WGS sequence"/>
</dbReference>